<evidence type="ECO:0000313" key="2">
    <source>
        <dbReference type="Proteomes" id="UP001283361"/>
    </source>
</evidence>
<comment type="caution">
    <text evidence="1">The sequence shown here is derived from an EMBL/GenBank/DDBJ whole genome shotgun (WGS) entry which is preliminary data.</text>
</comment>
<organism evidence="1 2">
    <name type="scientific">Elysia crispata</name>
    <name type="common">lettuce slug</name>
    <dbReference type="NCBI Taxonomy" id="231223"/>
    <lineage>
        <taxon>Eukaryota</taxon>
        <taxon>Metazoa</taxon>
        <taxon>Spiralia</taxon>
        <taxon>Lophotrochozoa</taxon>
        <taxon>Mollusca</taxon>
        <taxon>Gastropoda</taxon>
        <taxon>Heterobranchia</taxon>
        <taxon>Euthyneura</taxon>
        <taxon>Panpulmonata</taxon>
        <taxon>Sacoglossa</taxon>
        <taxon>Placobranchoidea</taxon>
        <taxon>Plakobranchidae</taxon>
        <taxon>Elysia</taxon>
    </lineage>
</organism>
<evidence type="ECO:0000313" key="1">
    <source>
        <dbReference type="EMBL" id="KAK3741983.1"/>
    </source>
</evidence>
<proteinExistence type="predicted"/>
<name>A0AAE1CWY0_9GAST</name>
<protein>
    <submittedName>
        <fullName evidence="1">Uncharacterized protein</fullName>
    </submittedName>
</protein>
<sequence length="131" mass="14675">MIFFLKATGLSLLETRRNSHSKAPVKALNIKGDKRQMPLGPFWSERGEGLSAQGATTELRGRARRQPAQLRNLAPHAPIGVPPCHQLLDCLHTAGHSNWQRLSSATLCWDSVNRVLYYIQDTGVFYRGPLR</sequence>
<dbReference type="Proteomes" id="UP001283361">
    <property type="component" value="Unassembled WGS sequence"/>
</dbReference>
<reference evidence="1" key="1">
    <citation type="journal article" date="2023" name="G3 (Bethesda)">
        <title>A reference genome for the long-term kleptoplast-retaining sea slug Elysia crispata morphotype clarki.</title>
        <authorList>
            <person name="Eastman K.E."/>
            <person name="Pendleton A.L."/>
            <person name="Shaikh M.A."/>
            <person name="Suttiyut T."/>
            <person name="Ogas R."/>
            <person name="Tomko P."/>
            <person name="Gavelis G."/>
            <person name="Widhalm J.R."/>
            <person name="Wisecaver J.H."/>
        </authorList>
    </citation>
    <scope>NUCLEOTIDE SEQUENCE</scope>
    <source>
        <strain evidence="1">ECLA1</strain>
    </source>
</reference>
<keyword evidence="2" id="KW-1185">Reference proteome</keyword>
<dbReference type="AlphaFoldDB" id="A0AAE1CWY0"/>
<dbReference type="EMBL" id="JAWDGP010006383">
    <property type="protein sequence ID" value="KAK3741983.1"/>
    <property type="molecule type" value="Genomic_DNA"/>
</dbReference>
<gene>
    <name evidence="1" type="ORF">RRG08_024729</name>
</gene>
<accession>A0AAE1CWY0</accession>